<dbReference type="InterPro" id="IPR003780">
    <property type="entry name" value="COX15/CtaA_fam"/>
</dbReference>
<evidence type="ECO:0000256" key="7">
    <source>
        <dbReference type="ARBA" id="ARBA00023004"/>
    </source>
</evidence>
<dbReference type="PANTHER" id="PTHR35457">
    <property type="entry name" value="HEME A SYNTHASE"/>
    <property type="match status" value="1"/>
</dbReference>
<evidence type="ECO:0000256" key="12">
    <source>
        <dbReference type="SAM" id="MobiDB-lite"/>
    </source>
</evidence>
<dbReference type="InterPro" id="IPR050450">
    <property type="entry name" value="COX15/CtaA_HemeA_synthase"/>
</dbReference>
<dbReference type="EMBL" id="JADAQT010000108">
    <property type="protein sequence ID" value="MBE1878509.1"/>
    <property type="molecule type" value="Genomic_DNA"/>
</dbReference>
<evidence type="ECO:0000256" key="10">
    <source>
        <dbReference type="ARBA" id="ARBA00023157"/>
    </source>
</evidence>
<evidence type="ECO:0000256" key="11">
    <source>
        <dbReference type="ARBA" id="ARBA00023444"/>
    </source>
</evidence>
<feature type="transmembrane region" description="Helical" evidence="13">
    <location>
        <begin position="131"/>
        <end position="152"/>
    </location>
</feature>
<dbReference type="RefSeq" id="WP_192865028.1">
    <property type="nucleotide sequence ID" value="NZ_JADAQT010000108.1"/>
</dbReference>
<keyword evidence="9 13" id="KW-0472">Membrane</keyword>
<feature type="transmembrane region" description="Helical" evidence="13">
    <location>
        <begin position="102"/>
        <end position="119"/>
    </location>
</feature>
<reference evidence="14 15" key="1">
    <citation type="submission" date="2020-10" db="EMBL/GenBank/DDBJ databases">
        <title>Myceligenerans pegani sp. nov., an endophytic actinomycete isolated from Peganum harmala L. in Xinjiang, China.</title>
        <authorList>
            <person name="Xin L."/>
        </authorList>
    </citation>
    <scope>NUCLEOTIDE SEQUENCE [LARGE SCALE GENOMIC DNA]</scope>
    <source>
        <strain evidence="14 15">TRM65318</strain>
    </source>
</reference>
<keyword evidence="8" id="KW-0350">Heme biosynthesis</keyword>
<name>A0ABR9N4B8_9MICO</name>
<feature type="transmembrane region" description="Helical" evidence="13">
    <location>
        <begin position="197"/>
        <end position="220"/>
    </location>
</feature>
<feature type="compositionally biased region" description="Low complexity" evidence="12">
    <location>
        <begin position="8"/>
        <end position="23"/>
    </location>
</feature>
<gene>
    <name evidence="14" type="ORF">IHE71_22690</name>
</gene>
<dbReference type="Pfam" id="PF02628">
    <property type="entry name" value="COX15-CtaA"/>
    <property type="match status" value="1"/>
</dbReference>
<evidence type="ECO:0000256" key="6">
    <source>
        <dbReference type="ARBA" id="ARBA00023002"/>
    </source>
</evidence>
<feature type="transmembrane region" description="Helical" evidence="13">
    <location>
        <begin position="279"/>
        <end position="297"/>
    </location>
</feature>
<feature type="transmembrane region" description="Helical" evidence="13">
    <location>
        <begin position="303"/>
        <end position="325"/>
    </location>
</feature>
<keyword evidence="6" id="KW-0560">Oxidoreductase</keyword>
<dbReference type="PANTHER" id="PTHR35457:SF1">
    <property type="entry name" value="HEME A SYNTHASE"/>
    <property type="match status" value="1"/>
</dbReference>
<keyword evidence="5 13" id="KW-1133">Transmembrane helix</keyword>
<evidence type="ECO:0000256" key="5">
    <source>
        <dbReference type="ARBA" id="ARBA00022989"/>
    </source>
</evidence>
<keyword evidence="7" id="KW-0408">Iron</keyword>
<feature type="region of interest" description="Disordered" evidence="12">
    <location>
        <begin position="1"/>
        <end position="23"/>
    </location>
</feature>
<evidence type="ECO:0000256" key="8">
    <source>
        <dbReference type="ARBA" id="ARBA00023133"/>
    </source>
</evidence>
<evidence type="ECO:0000313" key="14">
    <source>
        <dbReference type="EMBL" id="MBE1878509.1"/>
    </source>
</evidence>
<feature type="transmembrane region" description="Helical" evidence="13">
    <location>
        <begin position="43"/>
        <end position="62"/>
    </location>
</feature>
<comment type="caution">
    <text evidence="14">The sequence shown here is derived from an EMBL/GenBank/DDBJ whole genome shotgun (WGS) entry which is preliminary data.</text>
</comment>
<proteinExistence type="predicted"/>
<keyword evidence="15" id="KW-1185">Reference proteome</keyword>
<keyword evidence="10" id="KW-1015">Disulfide bond</keyword>
<evidence type="ECO:0000313" key="15">
    <source>
        <dbReference type="Proteomes" id="UP000625527"/>
    </source>
</evidence>
<organism evidence="14 15">
    <name type="scientific">Myceligenerans pegani</name>
    <dbReference type="NCBI Taxonomy" id="2776917"/>
    <lineage>
        <taxon>Bacteria</taxon>
        <taxon>Bacillati</taxon>
        <taxon>Actinomycetota</taxon>
        <taxon>Actinomycetes</taxon>
        <taxon>Micrococcales</taxon>
        <taxon>Promicromonosporaceae</taxon>
        <taxon>Myceligenerans</taxon>
    </lineage>
</organism>
<sequence>MSTPDTQAAPDDAPAGAVPAGRTTPGASLAARLLARLPRWSRAVLLANLIGQIGIIVTGGAVRLTESGLGCSTWPECEPGQFTPAFHEATSLHPYIEFGNRTLTGVLGIIALAVFLVMISDTSRTRSYRLLGLVPGLGVIAQAVIGGVVVLLDLHPGWVSLHFGVSGALVALSLYLLHRSGESDGPPRVVVPAPARLLAWALAALTAVVVVLGVLTTGAGPHSGDAEVGYRLALDPAAMSRAHAVAVWAFLLVLAAYLVVLQRAGDGPAGDLARARRAAWLLVAITLAQGAIGYVQYFTGLPILLVGLHMLGAALLIAGTTRVFLTTRVR</sequence>
<accession>A0ABR9N4B8</accession>
<keyword evidence="4" id="KW-0479">Metal-binding</keyword>
<evidence type="ECO:0000256" key="4">
    <source>
        <dbReference type="ARBA" id="ARBA00022723"/>
    </source>
</evidence>
<feature type="transmembrane region" description="Helical" evidence="13">
    <location>
        <begin position="158"/>
        <end position="177"/>
    </location>
</feature>
<keyword evidence="2" id="KW-1003">Cell membrane</keyword>
<evidence type="ECO:0000256" key="13">
    <source>
        <dbReference type="SAM" id="Phobius"/>
    </source>
</evidence>
<evidence type="ECO:0000256" key="3">
    <source>
        <dbReference type="ARBA" id="ARBA00022692"/>
    </source>
</evidence>
<comment type="subcellular location">
    <subcellularLocation>
        <location evidence="1">Membrane</location>
        <topology evidence="1">Multi-pass membrane protein</topology>
    </subcellularLocation>
</comment>
<feature type="transmembrane region" description="Helical" evidence="13">
    <location>
        <begin position="240"/>
        <end position="259"/>
    </location>
</feature>
<keyword evidence="3 13" id="KW-0812">Transmembrane</keyword>
<protein>
    <submittedName>
        <fullName evidence="14">COX15/CtaA family protein</fullName>
    </submittedName>
</protein>
<evidence type="ECO:0000256" key="1">
    <source>
        <dbReference type="ARBA" id="ARBA00004141"/>
    </source>
</evidence>
<evidence type="ECO:0000256" key="2">
    <source>
        <dbReference type="ARBA" id="ARBA00022475"/>
    </source>
</evidence>
<comment type="pathway">
    <text evidence="11">Porphyrin-containing compound metabolism.</text>
</comment>
<evidence type="ECO:0000256" key="9">
    <source>
        <dbReference type="ARBA" id="ARBA00023136"/>
    </source>
</evidence>
<dbReference type="Proteomes" id="UP000625527">
    <property type="component" value="Unassembled WGS sequence"/>
</dbReference>